<evidence type="ECO:0000256" key="2">
    <source>
        <dbReference type="ARBA" id="ARBA00012737"/>
    </source>
</evidence>
<evidence type="ECO:0000313" key="6">
    <source>
        <dbReference type="EMBL" id="PZG26019.1"/>
    </source>
</evidence>
<dbReference type="InterPro" id="IPR029055">
    <property type="entry name" value="Ntn_hydrolases_N"/>
</dbReference>
<evidence type="ECO:0000259" key="5">
    <source>
        <dbReference type="Pfam" id="PF00733"/>
    </source>
</evidence>
<name>A0A2W2F935_9ACTN</name>
<dbReference type="Gene3D" id="3.40.50.620">
    <property type="entry name" value="HUPs"/>
    <property type="match status" value="2"/>
</dbReference>
<dbReference type="InterPro" id="IPR014729">
    <property type="entry name" value="Rossmann-like_a/b/a_fold"/>
</dbReference>
<dbReference type="SUPFAM" id="SSF52402">
    <property type="entry name" value="Adenine nucleotide alpha hydrolases-like"/>
    <property type="match status" value="1"/>
</dbReference>
<evidence type="ECO:0000313" key="7">
    <source>
        <dbReference type="Proteomes" id="UP000248544"/>
    </source>
</evidence>
<dbReference type="InterPro" id="IPR001962">
    <property type="entry name" value="Asn_synthase"/>
</dbReference>
<accession>A0A2W2F935</accession>
<dbReference type="AlphaFoldDB" id="A0A2W2F935"/>
<feature type="domain" description="Asparagine synthetase" evidence="5">
    <location>
        <begin position="198"/>
        <end position="566"/>
    </location>
</feature>
<comment type="pathway">
    <text evidence="1">Amino-acid biosynthesis; L-asparagine biosynthesis; L-asparagine from L-aspartate (L-Gln route): step 1/1.</text>
</comment>
<dbReference type="GO" id="GO:0004066">
    <property type="term" value="F:asparagine synthase (glutamine-hydrolyzing) activity"/>
    <property type="evidence" value="ECO:0007669"/>
    <property type="project" value="UniProtKB-EC"/>
</dbReference>
<evidence type="ECO:0000256" key="4">
    <source>
        <dbReference type="ARBA" id="ARBA00048741"/>
    </source>
</evidence>
<dbReference type="Proteomes" id="UP000248544">
    <property type="component" value="Unassembled WGS sequence"/>
</dbReference>
<evidence type="ECO:0000256" key="3">
    <source>
        <dbReference type="ARBA" id="ARBA00022888"/>
    </source>
</evidence>
<dbReference type="PANTHER" id="PTHR43284:SF1">
    <property type="entry name" value="ASPARAGINE SYNTHETASE"/>
    <property type="match status" value="1"/>
</dbReference>
<reference evidence="6 7" key="1">
    <citation type="submission" date="2018-01" db="EMBL/GenBank/DDBJ databases">
        <title>Draft genome sequence of Sphaerisporangium sp. 7K107.</title>
        <authorList>
            <person name="Sahin N."/>
            <person name="Saygin H."/>
            <person name="Ay H."/>
        </authorList>
    </citation>
    <scope>NUCLEOTIDE SEQUENCE [LARGE SCALE GENOMIC DNA]</scope>
    <source>
        <strain evidence="6 7">7K107</strain>
    </source>
</reference>
<keyword evidence="3" id="KW-0028">Amino-acid biosynthesis</keyword>
<dbReference type="Pfam" id="PF00733">
    <property type="entry name" value="Asn_synthase"/>
    <property type="match status" value="1"/>
</dbReference>
<gene>
    <name evidence="6" type="ORF">C1I98_34205</name>
</gene>
<dbReference type="PANTHER" id="PTHR43284">
    <property type="entry name" value="ASPARAGINE SYNTHETASE (GLUTAMINE-HYDROLYZING)"/>
    <property type="match status" value="1"/>
</dbReference>
<keyword evidence="3" id="KW-0061">Asparagine biosynthesis</keyword>
<proteinExistence type="predicted"/>
<sequence>MIVSSFAMRGSVPVPYTGGGELTQSPLHDDTGPLAVERPAGRTALAGWIGHAPGRDGSPLGRLQRAIDKEGDRAVRRLRGDFVLAHMGDGELSLYRGLSAMVPLFWTLRDGSLSWSTDPLDLLPERAPGLGDVELGLVPMLIAERGFPHERSWFRDVHRLPAGHRLRLSGQRPVVSAFDDFRLGQEPPPSLADAADGLRDRLSAACERVLAGADSAVLMLSGGTDSAVVACEAARHCADVLGFHFTLSGFPGFAQDAESAREVAAHSGIAFQEYDMGRHTVPGGDYLKGPDDRSLPRTHVPLPAYAVTAAEAHARGARFVLTGLMSDQVFMHDWHRGLWDSLGWSTLNPLAAGRPVWQVLGETLSSSFSSGPVAFLRGLASGDPAAALPNPEILYHHVGLTRAAQERIADSVGESARLIRRQEEEFHGAGVPRRRPSGTAQLFVKEAVNFPHVHTGYLNDLRPRETFLFTPFADRDVVEYLAAVPPEYKLAVGHGAHVDKFLLRHAYAGRGIPHRVAVRMRQARIDAIPATYAHHNAALAAKLLGQDSMLVEHGIVEPGFADRLDPRTVHRMGEPLARLCVIEQWLRGFVR</sequence>
<dbReference type="RefSeq" id="WP_111171476.1">
    <property type="nucleotide sequence ID" value="NZ_POUA01000444.1"/>
</dbReference>
<dbReference type="SUPFAM" id="SSF56235">
    <property type="entry name" value="N-terminal nucleophile aminohydrolases (Ntn hydrolases)"/>
    <property type="match status" value="1"/>
</dbReference>
<keyword evidence="7" id="KW-1185">Reference proteome</keyword>
<protein>
    <recommendedName>
        <fullName evidence="2">asparagine synthase (glutamine-hydrolyzing)</fullName>
        <ecNumber evidence="2">6.3.5.4</ecNumber>
    </recommendedName>
</protein>
<comment type="catalytic activity">
    <reaction evidence="4">
        <text>L-aspartate + L-glutamine + ATP + H2O = L-asparagine + L-glutamate + AMP + diphosphate + H(+)</text>
        <dbReference type="Rhea" id="RHEA:12228"/>
        <dbReference type="ChEBI" id="CHEBI:15377"/>
        <dbReference type="ChEBI" id="CHEBI:15378"/>
        <dbReference type="ChEBI" id="CHEBI:29985"/>
        <dbReference type="ChEBI" id="CHEBI:29991"/>
        <dbReference type="ChEBI" id="CHEBI:30616"/>
        <dbReference type="ChEBI" id="CHEBI:33019"/>
        <dbReference type="ChEBI" id="CHEBI:58048"/>
        <dbReference type="ChEBI" id="CHEBI:58359"/>
        <dbReference type="ChEBI" id="CHEBI:456215"/>
        <dbReference type="EC" id="6.3.5.4"/>
    </reaction>
</comment>
<dbReference type="Gene3D" id="3.60.20.10">
    <property type="entry name" value="Glutamine Phosphoribosylpyrophosphate, subunit 1, domain 1"/>
    <property type="match status" value="1"/>
</dbReference>
<dbReference type="InterPro" id="IPR051786">
    <property type="entry name" value="ASN_synthetase/amidase"/>
</dbReference>
<evidence type="ECO:0000256" key="1">
    <source>
        <dbReference type="ARBA" id="ARBA00005187"/>
    </source>
</evidence>
<dbReference type="EC" id="6.3.5.4" evidence="2"/>
<dbReference type="EMBL" id="POUA01000444">
    <property type="protein sequence ID" value="PZG26019.1"/>
    <property type="molecule type" value="Genomic_DNA"/>
</dbReference>
<dbReference type="GO" id="GO:0006529">
    <property type="term" value="P:asparagine biosynthetic process"/>
    <property type="evidence" value="ECO:0007669"/>
    <property type="project" value="UniProtKB-KW"/>
</dbReference>
<organism evidence="6 7">
    <name type="scientific">Spongiactinospora gelatinilytica</name>
    <dbReference type="NCBI Taxonomy" id="2666298"/>
    <lineage>
        <taxon>Bacteria</taxon>
        <taxon>Bacillati</taxon>
        <taxon>Actinomycetota</taxon>
        <taxon>Actinomycetes</taxon>
        <taxon>Streptosporangiales</taxon>
        <taxon>Streptosporangiaceae</taxon>
        <taxon>Spongiactinospora</taxon>
    </lineage>
</organism>
<comment type="caution">
    <text evidence="6">The sequence shown here is derived from an EMBL/GenBank/DDBJ whole genome shotgun (WGS) entry which is preliminary data.</text>
</comment>